<dbReference type="Gene3D" id="3.20.20.80">
    <property type="entry name" value="Glycosidases"/>
    <property type="match status" value="1"/>
</dbReference>
<dbReference type="CDD" id="cd11338">
    <property type="entry name" value="AmyAc_CMD"/>
    <property type="match status" value="1"/>
</dbReference>
<keyword evidence="6" id="KW-1185">Reference proteome</keyword>
<comment type="caution">
    <text evidence="5">The sequence shown here is derived from an EMBL/GenBank/DDBJ whole genome shotgun (WGS) entry which is preliminary data.</text>
</comment>
<protein>
    <submittedName>
        <fullName evidence="5">Glycoside hydrolase family 13 protein</fullName>
    </submittedName>
</protein>
<organism evidence="5 6">
    <name type="scientific">Qingrenia yutianensis</name>
    <dbReference type="NCBI Taxonomy" id="2763676"/>
    <lineage>
        <taxon>Bacteria</taxon>
        <taxon>Bacillati</taxon>
        <taxon>Bacillota</taxon>
        <taxon>Clostridia</taxon>
        <taxon>Eubacteriales</taxon>
        <taxon>Oscillospiraceae</taxon>
        <taxon>Qingrenia</taxon>
    </lineage>
</organism>
<dbReference type="Pfam" id="PF00128">
    <property type="entry name" value="Alpha-amylase"/>
    <property type="match status" value="1"/>
</dbReference>
<dbReference type="InterPro" id="IPR004185">
    <property type="entry name" value="Glyco_hydro_13_lg-like_dom"/>
</dbReference>
<feature type="domain" description="Glycosyl hydrolase family 13 catalytic" evidence="4">
    <location>
        <begin position="133"/>
        <end position="538"/>
    </location>
</feature>
<dbReference type="InterPro" id="IPR045857">
    <property type="entry name" value="O16G_dom_2"/>
</dbReference>
<dbReference type="Gene3D" id="3.90.400.10">
    <property type="entry name" value="Oligo-1,6-glucosidase, Domain 2"/>
    <property type="match status" value="1"/>
</dbReference>
<dbReference type="EMBL" id="JACRTE010000007">
    <property type="protein sequence ID" value="MBC8596711.1"/>
    <property type="molecule type" value="Genomic_DNA"/>
</dbReference>
<dbReference type="SUPFAM" id="SSF51011">
    <property type="entry name" value="Glycosyl hydrolase domain"/>
    <property type="match status" value="1"/>
</dbReference>
<proteinExistence type="inferred from homology"/>
<dbReference type="InterPro" id="IPR017853">
    <property type="entry name" value="GH"/>
</dbReference>
<comment type="similarity">
    <text evidence="1">Belongs to the glycosyl hydrolase 13 family.</text>
</comment>
<dbReference type="PANTHER" id="PTHR10357">
    <property type="entry name" value="ALPHA-AMYLASE FAMILY MEMBER"/>
    <property type="match status" value="1"/>
</dbReference>
<dbReference type="SUPFAM" id="SSF51445">
    <property type="entry name" value="(Trans)glycosidases"/>
    <property type="match status" value="1"/>
</dbReference>
<name>A0A926F8I5_9FIRM</name>
<evidence type="ECO:0000256" key="1">
    <source>
        <dbReference type="ARBA" id="ARBA00008061"/>
    </source>
</evidence>
<evidence type="ECO:0000259" key="4">
    <source>
        <dbReference type="SMART" id="SM00642"/>
    </source>
</evidence>
<keyword evidence="3" id="KW-0326">Glycosidase</keyword>
<evidence type="ECO:0000256" key="3">
    <source>
        <dbReference type="ARBA" id="ARBA00023295"/>
    </source>
</evidence>
<evidence type="ECO:0000313" key="6">
    <source>
        <dbReference type="Proteomes" id="UP000647416"/>
    </source>
</evidence>
<dbReference type="GO" id="GO:0005975">
    <property type="term" value="P:carbohydrate metabolic process"/>
    <property type="evidence" value="ECO:0007669"/>
    <property type="project" value="InterPro"/>
</dbReference>
<accession>A0A926F8I5</accession>
<evidence type="ECO:0000313" key="5">
    <source>
        <dbReference type="EMBL" id="MBC8596711.1"/>
    </source>
</evidence>
<gene>
    <name evidence="5" type="ORF">H8706_07480</name>
</gene>
<dbReference type="AlphaFoldDB" id="A0A926F8I5"/>
<dbReference type="GO" id="GO:0004553">
    <property type="term" value="F:hydrolase activity, hydrolyzing O-glycosyl compounds"/>
    <property type="evidence" value="ECO:0007669"/>
    <property type="project" value="InterPro"/>
</dbReference>
<evidence type="ECO:0000256" key="2">
    <source>
        <dbReference type="ARBA" id="ARBA00022801"/>
    </source>
</evidence>
<dbReference type="InterPro" id="IPR006047">
    <property type="entry name" value="GH13_cat_dom"/>
</dbReference>
<sequence>MRILFDSKNEFYKSPFGSLKTDEKCTIRIKIPKNCETQKCFLILERNDGFFMQQPLSDKKDGGAYEIFSGEFALAFCGLYRYYFKIETRTSSFNLFKYGTGDTNISEGSKWQVTCYDASCDTPEFFKGKVYYQIFPDRFFEGKRKSPVTGKLEPYTVHMSKSDVPVFLPDENGEILNNDFFGGNLCGIREKLGYIKSLGAGVIYINPIFFAYSNHRYDTADYKKIDPMLGDDSDFSELCESAHKMGIKIIIDCAFSHTGSNSIYFDKKKIFGNGAYSNENSPYRDWYSFSEYPEKYTSWWGIDTLPCVNELNPDFMNYIIFDENSVLAKWLNLGADGVRLDVADELPDEFIASLTKRVKEIKSDALVMGEVWEDASNKESYGVLRKYFSHSELDSVMNYPYQNALIGFANGTVNGFAFADTVMTIAENYPKPVLDCVMTSLSTHDTLRILNALMPNMPHISKEEKSVYKLNSEDRKIALSREKLCAALQFALPGCACIYYGDEAGMEGFEDPFNRAFYPWGNEDTDLVEYYKTLAKLKNSHTALQTGKISFTWQNRTNFGFTREDENENILVCANVDDDPLFVTCDEPGIIFSVGCTYDGERLTVSKNGAAMIGIRGSNPVWFK</sequence>
<dbReference type="RefSeq" id="WP_262432129.1">
    <property type="nucleotide sequence ID" value="NZ_JACRTE010000007.1"/>
</dbReference>
<reference evidence="5" key="1">
    <citation type="submission" date="2020-08" db="EMBL/GenBank/DDBJ databases">
        <title>Genome public.</title>
        <authorList>
            <person name="Liu C."/>
            <person name="Sun Q."/>
        </authorList>
    </citation>
    <scope>NUCLEOTIDE SEQUENCE</scope>
    <source>
        <strain evidence="5">NSJ-50</strain>
    </source>
</reference>
<dbReference type="CDD" id="cd02857">
    <property type="entry name" value="E_set_CDase_PDE_N"/>
    <property type="match status" value="1"/>
</dbReference>
<dbReference type="PANTHER" id="PTHR10357:SF210">
    <property type="entry name" value="MALTODEXTRIN GLUCOSIDASE"/>
    <property type="match status" value="1"/>
</dbReference>
<dbReference type="Proteomes" id="UP000647416">
    <property type="component" value="Unassembled WGS sequence"/>
</dbReference>
<keyword evidence="2 5" id="KW-0378">Hydrolase</keyword>
<dbReference type="SMART" id="SM00642">
    <property type="entry name" value="Aamy"/>
    <property type="match status" value="1"/>
</dbReference>